<sequence>MGGIDQHLPVFGIHLVINALPFAGGLVIILRANAFAFCTRLGIFCVVGNCNGNHVIKVCFVTKFKIICSDLYTVILIGFSRELSHLQRFISLKGMLPELDCNPVCRGRWALWRDCKFLGFCRIIPLSINKGTEIPYRALGIIRLLAQPWKNGCP</sequence>
<protein>
    <submittedName>
        <fullName evidence="2">Uncharacterized protein</fullName>
    </submittedName>
</protein>
<keyword evidence="1" id="KW-0812">Transmembrane</keyword>
<evidence type="ECO:0000313" key="2">
    <source>
        <dbReference type="EMBL" id="MPM65023.1"/>
    </source>
</evidence>
<keyword evidence="1" id="KW-0472">Membrane</keyword>
<dbReference type="EMBL" id="VSSQ01020286">
    <property type="protein sequence ID" value="MPM65023.1"/>
    <property type="molecule type" value="Genomic_DNA"/>
</dbReference>
<gene>
    <name evidence="2" type="ORF">SDC9_111915</name>
</gene>
<organism evidence="2">
    <name type="scientific">bioreactor metagenome</name>
    <dbReference type="NCBI Taxonomy" id="1076179"/>
    <lineage>
        <taxon>unclassified sequences</taxon>
        <taxon>metagenomes</taxon>
        <taxon>ecological metagenomes</taxon>
    </lineage>
</organism>
<keyword evidence="1" id="KW-1133">Transmembrane helix</keyword>
<feature type="transmembrane region" description="Helical" evidence="1">
    <location>
        <begin position="12"/>
        <end position="30"/>
    </location>
</feature>
<reference evidence="2" key="1">
    <citation type="submission" date="2019-08" db="EMBL/GenBank/DDBJ databases">
        <authorList>
            <person name="Kucharzyk K."/>
            <person name="Murdoch R.W."/>
            <person name="Higgins S."/>
            <person name="Loffler F."/>
        </authorList>
    </citation>
    <scope>NUCLEOTIDE SEQUENCE</scope>
</reference>
<accession>A0A645BP74</accession>
<evidence type="ECO:0000256" key="1">
    <source>
        <dbReference type="SAM" id="Phobius"/>
    </source>
</evidence>
<name>A0A645BP74_9ZZZZ</name>
<dbReference type="AlphaFoldDB" id="A0A645BP74"/>
<proteinExistence type="predicted"/>
<comment type="caution">
    <text evidence="2">The sequence shown here is derived from an EMBL/GenBank/DDBJ whole genome shotgun (WGS) entry which is preliminary data.</text>
</comment>